<keyword evidence="4" id="KW-1185">Reference proteome</keyword>
<comment type="caution">
    <text evidence="3">The sequence shown here is derived from an EMBL/GenBank/DDBJ whole genome shotgun (WGS) entry which is preliminary data.</text>
</comment>
<protein>
    <recommendedName>
        <fullName evidence="2">Fungal-type protein kinase domain-containing protein</fullName>
    </recommendedName>
</protein>
<dbReference type="InterPro" id="IPR011009">
    <property type="entry name" value="Kinase-like_dom_sf"/>
</dbReference>
<reference evidence="3 4" key="1">
    <citation type="submission" date="2016-03" db="EMBL/GenBank/DDBJ databases">
        <title>Whole genome sequencing of Grifola frondosa 9006-11.</title>
        <authorList>
            <person name="Min B."/>
            <person name="Park H."/>
            <person name="Kim J.-G."/>
            <person name="Cho H."/>
            <person name="Oh Y.-L."/>
            <person name="Kong W.-S."/>
            <person name="Choi I.-G."/>
        </authorList>
    </citation>
    <scope>NUCLEOTIDE SEQUENCE [LARGE SCALE GENOMIC DNA]</scope>
    <source>
        <strain evidence="3 4">9006-11</strain>
    </source>
</reference>
<feature type="domain" description="Fungal-type protein kinase" evidence="2">
    <location>
        <begin position="283"/>
        <end position="562"/>
    </location>
</feature>
<evidence type="ECO:0000256" key="1">
    <source>
        <dbReference type="SAM" id="MobiDB-lite"/>
    </source>
</evidence>
<dbReference type="Pfam" id="PF17667">
    <property type="entry name" value="Pkinase_fungal"/>
    <property type="match status" value="1"/>
</dbReference>
<dbReference type="EMBL" id="LUGG01000003">
    <property type="protein sequence ID" value="OBZ76718.1"/>
    <property type="molecule type" value="Genomic_DNA"/>
</dbReference>
<dbReference type="Gene3D" id="1.10.510.10">
    <property type="entry name" value="Transferase(Phosphotransferase) domain 1"/>
    <property type="match status" value="1"/>
</dbReference>
<gene>
    <name evidence="3" type="ORF">A0H81_03222</name>
</gene>
<dbReference type="PROSITE" id="PS00109">
    <property type="entry name" value="PROTEIN_KINASE_TYR"/>
    <property type="match status" value="1"/>
</dbReference>
<dbReference type="AlphaFoldDB" id="A0A1C7MIT0"/>
<dbReference type="OrthoDB" id="5569250at2759"/>
<name>A0A1C7MIT0_GRIFR</name>
<evidence type="ECO:0000313" key="4">
    <source>
        <dbReference type="Proteomes" id="UP000092993"/>
    </source>
</evidence>
<sequence>MKAAPSSDELAKQKQHEVALNLFLDNHLAKAPSTLKMHQTACRRVVAKYRNSYADDVIPEVCKLLNVLSKDIYAKLSHSAKKTRSEPIFFLNHCLHPLAQFPKEDDTGMVPDAVGVRGPETDYTQPEGSPSYKGVPYHRVETLISWTDSSGSVASPEISWKNIAPLAAYIQSLYSPPPQHLLRDTSVVCTESKDAPLGLPTWKIKIGRTWYADCKLIFVGRGAGRRTTVWEWQEKVVRKIKKLPKRLPKVPENAPRKGKGKAKKVEKPAEEEPTDDDETKDMKDEQHTGKFVIIKDTYQKGRFYRLQEARFLEWIHEEGLIPGVEVATACQMTEDVRRGVKTRFVMGSTGSRLDTAKSVSDLLKAIYDVLEVHRRVVMDCHILHRDMSINNILMYPRHTNATSRQPLKYVSDPPLFIDDILKPKQSAEASQSKEGVQNEDAGYDHARCVLIDWDNATEIPENFDDENDDIFNAVGTPTYVARSVNSEQVRTWGRAKSYVKMPELTGKAKELYEKAHEQRCKDYLEEPDTFHGGVPSTDPDFVPPKWRHRPEHDVESVFWSMLVALLRVIPKNEWWTAHSESEYRTVWKILREHRFEAKATDERYQIFEMFLYDKPCIPAYVLPTPFLPIIPLIKNIMLQVQPEYAAMGQQPPKEDHLHEAIQRLIFQYLVDHGKKSIPLMGEPYEHRKHVRDDDPLAGIYRPAKRRTEYWDY</sequence>
<proteinExistence type="predicted"/>
<dbReference type="SUPFAM" id="SSF56112">
    <property type="entry name" value="Protein kinase-like (PK-like)"/>
    <property type="match status" value="1"/>
</dbReference>
<dbReference type="GO" id="GO:0004672">
    <property type="term" value="F:protein kinase activity"/>
    <property type="evidence" value="ECO:0007669"/>
    <property type="project" value="InterPro"/>
</dbReference>
<accession>A0A1C7MIT0</accession>
<feature type="region of interest" description="Disordered" evidence="1">
    <location>
        <begin position="247"/>
        <end position="284"/>
    </location>
</feature>
<dbReference type="InterPro" id="IPR008266">
    <property type="entry name" value="Tyr_kinase_AS"/>
</dbReference>
<organism evidence="3 4">
    <name type="scientific">Grifola frondosa</name>
    <name type="common">Maitake</name>
    <name type="synonym">Polyporus frondosus</name>
    <dbReference type="NCBI Taxonomy" id="5627"/>
    <lineage>
        <taxon>Eukaryota</taxon>
        <taxon>Fungi</taxon>
        <taxon>Dikarya</taxon>
        <taxon>Basidiomycota</taxon>
        <taxon>Agaricomycotina</taxon>
        <taxon>Agaricomycetes</taxon>
        <taxon>Polyporales</taxon>
        <taxon>Grifolaceae</taxon>
        <taxon>Grifola</taxon>
    </lineage>
</organism>
<evidence type="ECO:0000313" key="3">
    <source>
        <dbReference type="EMBL" id="OBZ76718.1"/>
    </source>
</evidence>
<evidence type="ECO:0000259" key="2">
    <source>
        <dbReference type="Pfam" id="PF17667"/>
    </source>
</evidence>
<dbReference type="InterPro" id="IPR040976">
    <property type="entry name" value="Pkinase_fungal"/>
</dbReference>
<dbReference type="Proteomes" id="UP000092993">
    <property type="component" value="Unassembled WGS sequence"/>
</dbReference>
<dbReference type="OMA" id="MAPNDEN"/>